<reference evidence="1 2" key="1">
    <citation type="submission" date="2018-03" db="EMBL/GenBank/DDBJ databases">
        <title>Genome sequence of Clostridium luticellarii DSM 29923.</title>
        <authorList>
            <person name="Poehlein A."/>
            <person name="Daniel R."/>
        </authorList>
    </citation>
    <scope>NUCLEOTIDE SEQUENCE [LARGE SCALE GENOMIC DNA]</scope>
    <source>
        <strain evidence="1 2">DSM 29923</strain>
    </source>
</reference>
<proteinExistence type="predicted"/>
<dbReference type="Proteomes" id="UP000237798">
    <property type="component" value="Unassembled WGS sequence"/>
</dbReference>
<evidence type="ECO:0000313" key="1">
    <source>
        <dbReference type="EMBL" id="PRR86770.1"/>
    </source>
</evidence>
<gene>
    <name evidence="1" type="ORF">CLLU_02540</name>
</gene>
<keyword evidence="2" id="KW-1185">Reference proteome</keyword>
<dbReference type="SUPFAM" id="SSF52540">
    <property type="entry name" value="P-loop containing nucleoside triphosphate hydrolases"/>
    <property type="match status" value="1"/>
</dbReference>
<protein>
    <recommendedName>
        <fullName evidence="3">ATP-binding protein</fullName>
    </recommendedName>
</protein>
<evidence type="ECO:0000313" key="2">
    <source>
        <dbReference type="Proteomes" id="UP000237798"/>
    </source>
</evidence>
<dbReference type="OrthoDB" id="9779501at2"/>
<name>A0A2T0BSD1_9CLOT</name>
<dbReference type="InterPro" id="IPR027417">
    <property type="entry name" value="P-loop_NTPase"/>
</dbReference>
<comment type="caution">
    <text evidence="1">The sequence shown here is derived from an EMBL/GenBank/DDBJ whole genome shotgun (WGS) entry which is preliminary data.</text>
</comment>
<sequence length="220" mass="24938">MSRIKIFTGHFGSGKTEIAINYAINTANKNQKAAIVDLDIVNPYFCTRSLKGELQKKGVQVISSDPNLLNAELMVISAQVLSVFNDRSYQAFFDVGGDPEGAIVLGQYNELFKKEPYDMYYVVNNRRPLTSNNEDTEEYIKFIENSSRLKVTHLISNSNLSYETTVSDILEGDRLVEKLSQKLRIPHPYTVCRKDLADEIQGKVNAQIFPIDIYMKTPWG</sequence>
<dbReference type="EMBL" id="PVXP01000002">
    <property type="protein sequence ID" value="PRR86770.1"/>
    <property type="molecule type" value="Genomic_DNA"/>
</dbReference>
<dbReference type="AlphaFoldDB" id="A0A2T0BSD1"/>
<organism evidence="1 2">
    <name type="scientific">Clostridium luticellarii</name>
    <dbReference type="NCBI Taxonomy" id="1691940"/>
    <lineage>
        <taxon>Bacteria</taxon>
        <taxon>Bacillati</taxon>
        <taxon>Bacillota</taxon>
        <taxon>Clostridia</taxon>
        <taxon>Eubacteriales</taxon>
        <taxon>Clostridiaceae</taxon>
        <taxon>Clostridium</taxon>
    </lineage>
</organism>
<accession>A0A2T0BSD1</accession>
<dbReference type="RefSeq" id="WP_106007760.1">
    <property type="nucleotide sequence ID" value="NZ_JALCPJ010000009.1"/>
</dbReference>
<dbReference type="Gene3D" id="3.40.50.300">
    <property type="entry name" value="P-loop containing nucleotide triphosphate hydrolases"/>
    <property type="match status" value="1"/>
</dbReference>
<evidence type="ECO:0008006" key="3">
    <source>
        <dbReference type="Google" id="ProtNLM"/>
    </source>
</evidence>